<evidence type="ECO:0000256" key="2">
    <source>
        <dbReference type="ARBA" id="ARBA00023242"/>
    </source>
</evidence>
<feature type="region of interest" description="Disordered" evidence="3">
    <location>
        <begin position="104"/>
        <end position="168"/>
    </location>
</feature>
<evidence type="ECO:0000256" key="1">
    <source>
        <dbReference type="ARBA" id="ARBA00004123"/>
    </source>
</evidence>
<feature type="compositionally biased region" description="Basic and acidic residues" evidence="3">
    <location>
        <begin position="37"/>
        <end position="57"/>
    </location>
</feature>
<feature type="compositionally biased region" description="Basic and acidic residues" evidence="3">
    <location>
        <begin position="16"/>
        <end position="25"/>
    </location>
</feature>
<dbReference type="GO" id="GO:0005634">
    <property type="term" value="C:nucleus"/>
    <property type="evidence" value="ECO:0007669"/>
    <property type="project" value="UniProtKB-SubCell"/>
</dbReference>
<feature type="domain" description="FAM192A/Fyv6 N-terminal" evidence="4">
    <location>
        <begin position="4"/>
        <end position="105"/>
    </location>
</feature>
<dbReference type="Proteomes" id="UP000094285">
    <property type="component" value="Unassembled WGS sequence"/>
</dbReference>
<feature type="compositionally biased region" description="Basic and acidic residues" evidence="3">
    <location>
        <begin position="111"/>
        <end position="124"/>
    </location>
</feature>
<dbReference type="InterPro" id="IPR019331">
    <property type="entry name" value="FAM192A/Fyv6_N"/>
</dbReference>
<evidence type="ECO:0000313" key="5">
    <source>
        <dbReference type="EMBL" id="ODV79441.1"/>
    </source>
</evidence>
<proteinExistence type="predicted"/>
<accession>A0A1E4SIW3</accession>
<dbReference type="Pfam" id="PF10187">
    <property type="entry name" value="FAM192A_Fyv6_N"/>
    <property type="match status" value="1"/>
</dbReference>
<dbReference type="OrthoDB" id="4026176at2759"/>
<evidence type="ECO:0000313" key="6">
    <source>
        <dbReference type="Proteomes" id="UP000094285"/>
    </source>
</evidence>
<reference evidence="6" key="1">
    <citation type="submission" date="2016-05" db="EMBL/GenBank/DDBJ databases">
        <title>Comparative genomics of biotechnologically important yeasts.</title>
        <authorList>
            <consortium name="DOE Joint Genome Institute"/>
            <person name="Riley R."/>
            <person name="Haridas S."/>
            <person name="Wolfe K.H."/>
            <person name="Lopes M.R."/>
            <person name="Hittinger C.T."/>
            <person name="Goker M."/>
            <person name="Salamov A."/>
            <person name="Wisecaver J."/>
            <person name="Long T.M."/>
            <person name="Aerts A.L."/>
            <person name="Barry K."/>
            <person name="Choi C."/>
            <person name="Clum A."/>
            <person name="Coughlan A.Y."/>
            <person name="Deshpande S."/>
            <person name="Douglass A.P."/>
            <person name="Hanson S.J."/>
            <person name="Klenk H.-P."/>
            <person name="Labutti K."/>
            <person name="Lapidus A."/>
            <person name="Lindquist E."/>
            <person name="Lipzen A."/>
            <person name="Meier-Kolthoff J.P."/>
            <person name="Ohm R.A."/>
            <person name="Otillar R.P."/>
            <person name="Pangilinan J."/>
            <person name="Peng Y."/>
            <person name="Rokas A."/>
            <person name="Rosa C.A."/>
            <person name="Scheuner C."/>
            <person name="Sibirny A.A."/>
            <person name="Slot J.C."/>
            <person name="Stielow J.B."/>
            <person name="Sun H."/>
            <person name="Kurtzman C.P."/>
            <person name="Blackwell M."/>
            <person name="Grigoriev I.V."/>
            <person name="Jeffries T.W."/>
        </authorList>
    </citation>
    <scope>NUCLEOTIDE SEQUENCE [LARGE SCALE GENOMIC DNA]</scope>
    <source>
        <strain evidence="6">NRRL Y-17324</strain>
    </source>
</reference>
<sequence>MPDFVKEGEAPSPKKPAHDQEDHTHVGSFVSEESPDDPPRKTLHDQLKEHRDKKQLEFEQQMAIRNSSFKLDEESAKFYEKVQNEALEKEQRNKREVEEKLAIFKQKKNAKRELEERRDNQNDHSRKRTLPEITPSLPKKLTLTKKANPPPPTKGVAGLGAYSSEEDE</sequence>
<evidence type="ECO:0000259" key="4">
    <source>
        <dbReference type="Pfam" id="PF10187"/>
    </source>
</evidence>
<evidence type="ECO:0000256" key="3">
    <source>
        <dbReference type="SAM" id="MobiDB-lite"/>
    </source>
</evidence>
<dbReference type="EMBL" id="KV453912">
    <property type="protein sequence ID" value="ODV79441.1"/>
    <property type="molecule type" value="Genomic_DNA"/>
</dbReference>
<keyword evidence="6" id="KW-1185">Reference proteome</keyword>
<comment type="subcellular location">
    <subcellularLocation>
        <location evidence="1">Nucleus</location>
    </subcellularLocation>
</comment>
<name>A0A1E4SIW3_9ASCO</name>
<dbReference type="RefSeq" id="XP_020064563.1">
    <property type="nucleotide sequence ID" value="XM_020206793.1"/>
</dbReference>
<dbReference type="AlphaFoldDB" id="A0A1E4SIW3"/>
<protein>
    <recommendedName>
        <fullName evidence="4">FAM192A/Fyv6 N-terminal domain-containing protein</fullName>
    </recommendedName>
</protein>
<gene>
    <name evidence="5" type="ORF">CANTADRAFT_22185</name>
</gene>
<dbReference type="GeneID" id="30980930"/>
<feature type="compositionally biased region" description="Low complexity" evidence="3">
    <location>
        <begin position="134"/>
        <end position="147"/>
    </location>
</feature>
<keyword evidence="2" id="KW-0539">Nucleus</keyword>
<feature type="region of interest" description="Disordered" evidence="3">
    <location>
        <begin position="1"/>
        <end position="58"/>
    </location>
</feature>
<dbReference type="STRING" id="984487.A0A1E4SIW3"/>
<organism evidence="5 6">
    <name type="scientific">Suhomyces tanzawaensis NRRL Y-17324</name>
    <dbReference type="NCBI Taxonomy" id="984487"/>
    <lineage>
        <taxon>Eukaryota</taxon>
        <taxon>Fungi</taxon>
        <taxon>Dikarya</taxon>
        <taxon>Ascomycota</taxon>
        <taxon>Saccharomycotina</taxon>
        <taxon>Pichiomycetes</taxon>
        <taxon>Debaryomycetaceae</taxon>
        <taxon>Suhomyces</taxon>
    </lineage>
</organism>